<evidence type="ECO:0000256" key="3">
    <source>
        <dbReference type="ARBA" id="ARBA00023163"/>
    </source>
</evidence>
<dbReference type="RefSeq" id="WP_219879118.1">
    <property type="nucleotide sequence ID" value="NZ_JAHYXK010000030.1"/>
</dbReference>
<dbReference type="SMART" id="SM00342">
    <property type="entry name" value="HTH_ARAC"/>
    <property type="match status" value="1"/>
</dbReference>
<feature type="domain" description="HTH araC/xylS-type" evidence="4">
    <location>
        <begin position="46"/>
        <end position="144"/>
    </location>
</feature>
<dbReference type="InterPro" id="IPR018062">
    <property type="entry name" value="HTH_AraC-typ_CS"/>
</dbReference>
<name>A0ABS7CZN1_9BACT</name>
<dbReference type="InterPro" id="IPR009057">
    <property type="entry name" value="Homeodomain-like_sf"/>
</dbReference>
<dbReference type="SUPFAM" id="SSF46689">
    <property type="entry name" value="Homeodomain-like"/>
    <property type="match status" value="2"/>
</dbReference>
<keyword evidence="6" id="KW-1185">Reference proteome</keyword>
<dbReference type="PRINTS" id="PR00032">
    <property type="entry name" value="HTHARAC"/>
</dbReference>
<evidence type="ECO:0000313" key="6">
    <source>
        <dbReference type="Proteomes" id="UP000813018"/>
    </source>
</evidence>
<sequence length="148" mass="17213">MNEVFLESKTNDVFSQLSIEALVAEIFERIKNNHARAIFKKPDWVKKLQEIIIDDTEANFSLTFLSSQLDIHPVHLSRSFHKYFGTTLGAYIRHLKLNKAILLLATEKSSMTEICYKCGFYDQSHFISTFKRVYRVTPSEFLKRIASC</sequence>
<dbReference type="Proteomes" id="UP000813018">
    <property type="component" value="Unassembled WGS sequence"/>
</dbReference>
<evidence type="ECO:0000259" key="4">
    <source>
        <dbReference type="PROSITE" id="PS01124"/>
    </source>
</evidence>
<keyword evidence="1" id="KW-0805">Transcription regulation</keyword>
<organism evidence="5 6">
    <name type="scientific">Pontibacter aydingkolensis</name>
    <dbReference type="NCBI Taxonomy" id="1911536"/>
    <lineage>
        <taxon>Bacteria</taxon>
        <taxon>Pseudomonadati</taxon>
        <taxon>Bacteroidota</taxon>
        <taxon>Cytophagia</taxon>
        <taxon>Cytophagales</taxon>
        <taxon>Hymenobacteraceae</taxon>
        <taxon>Pontibacter</taxon>
    </lineage>
</organism>
<gene>
    <name evidence="5" type="ORF">K0O23_19390</name>
</gene>
<accession>A0ABS7CZN1</accession>
<dbReference type="PROSITE" id="PS01124">
    <property type="entry name" value="HTH_ARAC_FAMILY_2"/>
    <property type="match status" value="1"/>
</dbReference>
<dbReference type="InterPro" id="IPR018060">
    <property type="entry name" value="HTH_AraC"/>
</dbReference>
<dbReference type="PANTHER" id="PTHR43280:SF2">
    <property type="entry name" value="HTH-TYPE TRANSCRIPTIONAL REGULATOR EXSA"/>
    <property type="match status" value="1"/>
</dbReference>
<evidence type="ECO:0000313" key="5">
    <source>
        <dbReference type="EMBL" id="MBW7469245.1"/>
    </source>
</evidence>
<comment type="caution">
    <text evidence="5">The sequence shown here is derived from an EMBL/GenBank/DDBJ whole genome shotgun (WGS) entry which is preliminary data.</text>
</comment>
<evidence type="ECO:0000256" key="2">
    <source>
        <dbReference type="ARBA" id="ARBA00023125"/>
    </source>
</evidence>
<dbReference type="PANTHER" id="PTHR43280">
    <property type="entry name" value="ARAC-FAMILY TRANSCRIPTIONAL REGULATOR"/>
    <property type="match status" value="1"/>
</dbReference>
<protein>
    <submittedName>
        <fullName evidence="5">AraC family transcriptional regulator</fullName>
    </submittedName>
</protein>
<dbReference type="Pfam" id="PF12833">
    <property type="entry name" value="HTH_18"/>
    <property type="match status" value="1"/>
</dbReference>
<dbReference type="InterPro" id="IPR020449">
    <property type="entry name" value="Tscrpt_reg_AraC-type_HTH"/>
</dbReference>
<evidence type="ECO:0000256" key="1">
    <source>
        <dbReference type="ARBA" id="ARBA00023015"/>
    </source>
</evidence>
<proteinExistence type="predicted"/>
<keyword evidence="2" id="KW-0238">DNA-binding</keyword>
<dbReference type="Gene3D" id="1.10.10.60">
    <property type="entry name" value="Homeodomain-like"/>
    <property type="match status" value="2"/>
</dbReference>
<dbReference type="PROSITE" id="PS00041">
    <property type="entry name" value="HTH_ARAC_FAMILY_1"/>
    <property type="match status" value="1"/>
</dbReference>
<dbReference type="EMBL" id="JAHYXK010000030">
    <property type="protein sequence ID" value="MBW7469245.1"/>
    <property type="molecule type" value="Genomic_DNA"/>
</dbReference>
<keyword evidence="3" id="KW-0804">Transcription</keyword>
<reference evidence="5 6" key="1">
    <citation type="journal article" date="2016" name="Int. J. Syst. Evol. Microbiol.">
        <title>Pontibacter aydingkolensis sp. nov., isolated from soil of a salt lake.</title>
        <authorList>
            <person name="Osman G."/>
            <person name="Zhang T."/>
            <person name="Lou K."/>
            <person name="Gao Y."/>
            <person name="Chang W."/>
            <person name="Lin Q."/>
            <person name="Yang H.M."/>
            <person name="Huo X.D."/>
            <person name="Wang N."/>
        </authorList>
    </citation>
    <scope>NUCLEOTIDE SEQUENCE [LARGE SCALE GENOMIC DNA]</scope>
    <source>
        <strain evidence="5 6">KACC 19255</strain>
    </source>
</reference>